<evidence type="ECO:0000256" key="1">
    <source>
        <dbReference type="SAM" id="Phobius"/>
    </source>
</evidence>
<dbReference type="STRING" id="1187848.A1QO_07700"/>
<gene>
    <name evidence="3" type="ORF">A1QO_07700</name>
</gene>
<dbReference type="eggNOG" id="COG1215">
    <property type="taxonomic scope" value="Bacteria"/>
</dbReference>
<keyword evidence="1" id="KW-1133">Transmembrane helix</keyword>
<dbReference type="PANTHER" id="PTHR43685">
    <property type="entry name" value="GLYCOSYLTRANSFERASE"/>
    <property type="match status" value="1"/>
</dbReference>
<keyword evidence="1" id="KW-0812">Transmembrane</keyword>
<protein>
    <recommendedName>
        <fullName evidence="2">Glycosyltransferase 2-like domain-containing protein</fullName>
    </recommendedName>
</protein>
<dbReference type="InterPro" id="IPR050834">
    <property type="entry name" value="Glycosyltransf_2"/>
</dbReference>
<dbReference type="EMBL" id="AJYQ02000090">
    <property type="protein sequence ID" value="OEE34492.1"/>
    <property type="molecule type" value="Genomic_DNA"/>
</dbReference>
<evidence type="ECO:0000313" key="3">
    <source>
        <dbReference type="EMBL" id="OEE34492.1"/>
    </source>
</evidence>
<dbReference type="InterPro" id="IPR029044">
    <property type="entry name" value="Nucleotide-diphossugar_trans"/>
</dbReference>
<feature type="domain" description="Glycosyltransferase 2-like" evidence="2">
    <location>
        <begin position="10"/>
        <end position="173"/>
    </location>
</feature>
<accession>A0A1E5BFC0</accession>
<dbReference type="OrthoDB" id="9801954at2"/>
<comment type="caution">
    <text evidence="3">The sequence shown here is derived from an EMBL/GenBank/DDBJ whole genome shotgun (WGS) entry which is preliminary data.</text>
</comment>
<evidence type="ECO:0000313" key="4">
    <source>
        <dbReference type="Proteomes" id="UP000094741"/>
    </source>
</evidence>
<organism evidence="3 4">
    <name type="scientific">Vibrio genomosp. F10 str. ZF-129</name>
    <dbReference type="NCBI Taxonomy" id="1187848"/>
    <lineage>
        <taxon>Bacteria</taxon>
        <taxon>Pseudomonadati</taxon>
        <taxon>Pseudomonadota</taxon>
        <taxon>Gammaproteobacteria</taxon>
        <taxon>Vibrionales</taxon>
        <taxon>Vibrionaceae</taxon>
        <taxon>Vibrio</taxon>
    </lineage>
</organism>
<dbReference type="RefSeq" id="WP_017041633.1">
    <property type="nucleotide sequence ID" value="NZ_AJYQ02000090.1"/>
</dbReference>
<feature type="transmembrane region" description="Helical" evidence="1">
    <location>
        <begin position="303"/>
        <end position="324"/>
    </location>
</feature>
<sequence length="340" mass="38119">MNSDQHGILVVIPCLNEEDYIQDIVEFCHQETLGSSSHIVVADGGSSDNTLLILEKLSEQLPNLTVLDNAKRIQSAGVNLAVQRFGHDFDYFVRIDVHASYPKNYISTLLEQARVNNADSVVVSMDTQGKNPTQSLIALAQNSALGNGGSSHRNTQESGKWVEHGHHALMKTHAFLSVDGYDESFSHNEDAELDARLTKAGFKIWLTNATNLIYYPRSQFLPLAKQYAGYGKGRCQNLLKHQEKPRLRQLVPVFVFPCVLLSAFSVLHWIFSIPALTWFFATLLAGIVIAVKNNTEPSTLKYAIWFPAMIMHIAWSYGFCVQLSKHVLQSKNKREVSHEH</sequence>
<dbReference type="Proteomes" id="UP000094741">
    <property type="component" value="Unassembled WGS sequence"/>
</dbReference>
<feature type="transmembrane region" description="Helical" evidence="1">
    <location>
        <begin position="250"/>
        <end position="269"/>
    </location>
</feature>
<dbReference type="Gene3D" id="3.90.550.10">
    <property type="entry name" value="Spore Coat Polysaccharide Biosynthesis Protein SpsA, Chain A"/>
    <property type="match status" value="1"/>
</dbReference>
<dbReference type="PANTHER" id="PTHR43685:SF2">
    <property type="entry name" value="GLYCOSYLTRANSFERASE 2-LIKE DOMAIN-CONTAINING PROTEIN"/>
    <property type="match status" value="1"/>
</dbReference>
<reference evidence="3 4" key="1">
    <citation type="journal article" date="2012" name="Science">
        <title>Ecological populations of bacteria act as socially cohesive units of antibiotic production and resistance.</title>
        <authorList>
            <person name="Cordero O.X."/>
            <person name="Wildschutte H."/>
            <person name="Kirkup B."/>
            <person name="Proehl S."/>
            <person name="Ngo L."/>
            <person name="Hussain F."/>
            <person name="Le Roux F."/>
            <person name="Mincer T."/>
            <person name="Polz M.F."/>
        </authorList>
    </citation>
    <scope>NUCLEOTIDE SEQUENCE [LARGE SCALE GENOMIC DNA]</scope>
    <source>
        <strain evidence="3 4">ZF-129</strain>
    </source>
</reference>
<name>A0A1E5BFC0_9VIBR</name>
<dbReference type="Pfam" id="PF00535">
    <property type="entry name" value="Glycos_transf_2"/>
    <property type="match status" value="1"/>
</dbReference>
<feature type="transmembrane region" description="Helical" evidence="1">
    <location>
        <begin position="275"/>
        <end position="291"/>
    </location>
</feature>
<evidence type="ECO:0000259" key="2">
    <source>
        <dbReference type="Pfam" id="PF00535"/>
    </source>
</evidence>
<dbReference type="InterPro" id="IPR001173">
    <property type="entry name" value="Glyco_trans_2-like"/>
</dbReference>
<dbReference type="CDD" id="cd02525">
    <property type="entry name" value="Succinoglycan_BP_ExoA"/>
    <property type="match status" value="1"/>
</dbReference>
<proteinExistence type="predicted"/>
<dbReference type="SUPFAM" id="SSF53448">
    <property type="entry name" value="Nucleotide-diphospho-sugar transferases"/>
    <property type="match status" value="1"/>
</dbReference>
<keyword evidence="1" id="KW-0472">Membrane</keyword>
<dbReference type="AlphaFoldDB" id="A0A1E5BFC0"/>